<dbReference type="Pfam" id="PF18651">
    <property type="entry name" value="CshA_NR2"/>
    <property type="match status" value="1"/>
</dbReference>
<protein>
    <submittedName>
        <fullName evidence="6">Repeat protein (TIGR01451 family)</fullName>
    </submittedName>
</protein>
<evidence type="ECO:0000313" key="7">
    <source>
        <dbReference type="Proteomes" id="UP001254759"/>
    </source>
</evidence>
<dbReference type="InterPro" id="IPR001434">
    <property type="entry name" value="OmcB-like_DUF11"/>
</dbReference>
<dbReference type="Pfam" id="PF01345">
    <property type="entry name" value="DUF11"/>
    <property type="match status" value="1"/>
</dbReference>
<accession>A0ABU1RTR4</accession>
<sequence length="686" mass="68336">MRSKITSWTSKRASRAAFCALLLLAVIAPAQAQFATGGTGAHRGRIFWVDWGTNGENVFAGKTITRGFNVGTPASAANRLDITCTLSNAARTAGTGNGLFVYNPGSWQGDGLDDLYNIGGNQPGQGANPNTLSVGLATPGSTTVEFDFSCSATLGGAPFALSGLVFADAEASGGSEYVAARLTNGGTLRVIDEIAQCRGGNTNIRSTVTVTGSPQEVRFAGPPGPAPAVSCENNATPSLRAGPALVGFIDGALSARVIARGGGVSAVAVGAVIDLEFSEAIPASYGSAAVHVLNTNWAGGIAVTGGDYNNRANLAAVVPGVRLGPTIEPDPDADGSIGGSDVDGLPKTTGPLGGGYANVPPPSGTAGSSSYTISNVACVGPAWVRGWIDFDGNGSFDADEGSEPVECLDSSGAGQVALTWTTIPADYAMQATSYMRLRLAPDEGDVQNPTGLATNGEVEDYRLALPQLAPTVTLAKITTGGVGTFTFSGDNGIAAQSLTTTATNTAVTGAAQSLSAAGTPTTLTENPATGFVLKSIVCTGLGAGGTATPNLAAGTVLLDAAATTSDANITCTFTNAAATDLRITKTNTPTDGPADRTDDTVPAGPRQYTIVATNLGPNAADGAVVQDTAVSGLTCNSAVCGSETNGAACPAATGGPLATALQTGIAIPTLPVNGSVTFTLTCTVTP</sequence>
<comment type="caution">
    <text evidence="6">The sequence shown here is derived from an EMBL/GenBank/DDBJ whole genome shotgun (WGS) entry which is preliminary data.</text>
</comment>
<feature type="signal peptide" evidence="1">
    <location>
        <begin position="1"/>
        <end position="32"/>
    </location>
</feature>
<dbReference type="Proteomes" id="UP001254759">
    <property type="component" value="Unassembled WGS sequence"/>
</dbReference>
<keyword evidence="1" id="KW-0732">Signal</keyword>
<dbReference type="Pfam" id="PF20009">
    <property type="entry name" value="GEVED"/>
    <property type="match status" value="1"/>
</dbReference>
<name>A0ABU1RTR4_9GAMM</name>
<gene>
    <name evidence="6" type="ORF">J2W94_002465</name>
</gene>
<dbReference type="EMBL" id="JAVDTT010000003">
    <property type="protein sequence ID" value="MDR6842171.1"/>
    <property type="molecule type" value="Genomic_DNA"/>
</dbReference>
<evidence type="ECO:0000313" key="6">
    <source>
        <dbReference type="EMBL" id="MDR6842171.1"/>
    </source>
</evidence>
<keyword evidence="7" id="KW-1185">Reference proteome</keyword>
<evidence type="ECO:0000259" key="5">
    <source>
        <dbReference type="Pfam" id="PF24514"/>
    </source>
</evidence>
<feature type="domain" description="Surface adhesin CshA non-repetitive" evidence="3">
    <location>
        <begin position="45"/>
        <end position="272"/>
    </location>
</feature>
<feature type="domain" description="GEVED" evidence="4">
    <location>
        <begin position="384"/>
        <end position="463"/>
    </location>
</feature>
<evidence type="ECO:0000259" key="2">
    <source>
        <dbReference type="Pfam" id="PF01345"/>
    </source>
</evidence>
<dbReference type="Pfam" id="PF24514">
    <property type="entry name" value="SpaA_4"/>
    <property type="match status" value="1"/>
</dbReference>
<dbReference type="InterPro" id="IPR045474">
    <property type="entry name" value="GEVED"/>
</dbReference>
<reference evidence="6 7" key="1">
    <citation type="submission" date="2023-07" db="EMBL/GenBank/DDBJ databases">
        <title>Sorghum-associated microbial communities from plants grown in Nebraska, USA.</title>
        <authorList>
            <person name="Schachtman D."/>
        </authorList>
    </citation>
    <scope>NUCLEOTIDE SEQUENCE [LARGE SCALE GENOMIC DNA]</scope>
    <source>
        <strain evidence="6 7">BE107</strain>
    </source>
</reference>
<dbReference type="RefSeq" id="WP_310093775.1">
    <property type="nucleotide sequence ID" value="NZ_JAVDTT010000003.1"/>
</dbReference>
<organism evidence="6 7">
    <name type="scientific">Pseudoxanthomonas sacheonensis</name>
    <dbReference type="NCBI Taxonomy" id="443615"/>
    <lineage>
        <taxon>Bacteria</taxon>
        <taxon>Pseudomonadati</taxon>
        <taxon>Pseudomonadota</taxon>
        <taxon>Gammaproteobacteria</taxon>
        <taxon>Lysobacterales</taxon>
        <taxon>Lysobacteraceae</taxon>
        <taxon>Pseudoxanthomonas</taxon>
    </lineage>
</organism>
<evidence type="ECO:0000259" key="4">
    <source>
        <dbReference type="Pfam" id="PF20009"/>
    </source>
</evidence>
<proteinExistence type="predicted"/>
<evidence type="ECO:0000259" key="3">
    <source>
        <dbReference type="Pfam" id="PF18651"/>
    </source>
</evidence>
<feature type="domain" description="SpaA-like prealbumin fold" evidence="5">
    <location>
        <begin position="472"/>
        <end position="576"/>
    </location>
</feature>
<feature type="chain" id="PRO_5045371082" evidence="1">
    <location>
        <begin position="33"/>
        <end position="686"/>
    </location>
</feature>
<dbReference type="InterPro" id="IPR040683">
    <property type="entry name" value="CshA_NR2"/>
</dbReference>
<feature type="domain" description="DUF11" evidence="2">
    <location>
        <begin position="580"/>
        <end position="685"/>
    </location>
</feature>
<evidence type="ECO:0000256" key="1">
    <source>
        <dbReference type="SAM" id="SignalP"/>
    </source>
</evidence>
<dbReference type="InterPro" id="IPR055371">
    <property type="entry name" value="SpaA_PFL_dom_4"/>
</dbReference>